<keyword evidence="8" id="KW-0812">Transmembrane</keyword>
<dbReference type="PANTHER" id="PTHR23403">
    <property type="entry name" value="TREHALASE"/>
    <property type="match status" value="1"/>
</dbReference>
<sequence>MIDNFRTKRRLDEIYDVNCTVPVCLEEGVGLVYCSKEIIATAWYYGLQRTCPGAKLRFDPVTVRSTFDNLHRNNLTKEVFKKFCDDNFEQLPYLQRAVLPDWSAEPKNFEKIKDKKIKLLATRLNELWKDLNREFVDDVRKNQTHFPVVPVPNPFVVPGGFFQVYFYWDSYWILKGMLFCGLFESSRGIIENFAYIVNQQGFIPNSGNIWLSRRTQPPLFTQMVADYYEHTQDTKFLDKMIPLIEKELQWWDRNRTIQIDVGNKTHTFFQFKAISNCPRPENFLQDYENGVKSGRDKFVWSSLASACESGLDFCSRWFNSSGDHALTREFIHTNDIIPVDLNTFMIWNYRTLVTFLELTDNSSKIEEYKTKANELQNSLNEVMWDNEQGVWFDVDLSTKHKLTSFYPSNIYPLLLNDSSPETCMKVIAYLEKTGVLEFKGGIPASLENRTKEQWDYPNGWAPSNHLFIESLRRCSHPKTNEIARNVSVAFVSTVFNGLFNPPTGMVSAVWEKYDVRFNDGRSGEGGEYPVQAGFGWTNGAVLELIRIFFTIETVVENEAHVIHTRHTSFATPVPLTTMQFYTNTLVVSGAVSLCMLIAIWFLYTTFKSPAISVANDSFGPFRSADDSSRSLLSNSDSDG</sequence>
<keyword evidence="8" id="KW-1133">Transmembrane helix</keyword>
<dbReference type="AlphaFoldDB" id="A0A914ECV7"/>
<keyword evidence="7" id="KW-0175">Coiled coil</keyword>
<comment type="catalytic activity">
    <reaction evidence="6">
        <text>alpha,alpha-trehalose + H2O = alpha-D-glucose + beta-D-glucose</text>
        <dbReference type="Rhea" id="RHEA:32675"/>
        <dbReference type="ChEBI" id="CHEBI:15377"/>
        <dbReference type="ChEBI" id="CHEBI:15903"/>
        <dbReference type="ChEBI" id="CHEBI:16551"/>
        <dbReference type="ChEBI" id="CHEBI:17925"/>
        <dbReference type="EC" id="3.2.1.28"/>
    </reaction>
</comment>
<proteinExistence type="inferred from homology"/>
<keyword evidence="5 6" id="KW-0326">Glycosidase</keyword>
<dbReference type="InterPro" id="IPR012341">
    <property type="entry name" value="6hp_glycosidase-like_sf"/>
</dbReference>
<evidence type="ECO:0000256" key="4">
    <source>
        <dbReference type="ARBA" id="ARBA00022801"/>
    </source>
</evidence>
<keyword evidence="4 6" id="KW-0378">Hydrolase</keyword>
<feature type="transmembrane region" description="Helical" evidence="8">
    <location>
        <begin position="580"/>
        <end position="603"/>
    </location>
</feature>
<evidence type="ECO:0000256" key="2">
    <source>
        <dbReference type="ARBA" id="ARBA00012757"/>
    </source>
</evidence>
<evidence type="ECO:0000313" key="10">
    <source>
        <dbReference type="WBParaSite" id="ACRNAN_scaffold692.g11574.t1"/>
    </source>
</evidence>
<name>A0A914ECV7_9BILA</name>
<dbReference type="InterPro" id="IPR018232">
    <property type="entry name" value="Glyco_hydro_37_CS"/>
</dbReference>
<dbReference type="EC" id="3.2.1.28" evidence="2 6"/>
<dbReference type="PRINTS" id="PR00744">
    <property type="entry name" value="GLHYDRLASE37"/>
</dbReference>
<organism evidence="9 10">
    <name type="scientific">Acrobeloides nanus</name>
    <dbReference type="NCBI Taxonomy" id="290746"/>
    <lineage>
        <taxon>Eukaryota</taxon>
        <taxon>Metazoa</taxon>
        <taxon>Ecdysozoa</taxon>
        <taxon>Nematoda</taxon>
        <taxon>Chromadorea</taxon>
        <taxon>Rhabditida</taxon>
        <taxon>Tylenchina</taxon>
        <taxon>Cephalobomorpha</taxon>
        <taxon>Cephaloboidea</taxon>
        <taxon>Cephalobidae</taxon>
        <taxon>Acrobeloides</taxon>
    </lineage>
</organism>
<dbReference type="GO" id="GO:0005993">
    <property type="term" value="P:trehalose catabolic process"/>
    <property type="evidence" value="ECO:0007669"/>
    <property type="project" value="TreeGrafter"/>
</dbReference>
<keyword evidence="8" id="KW-0472">Membrane</keyword>
<dbReference type="PROSITE" id="PS00928">
    <property type="entry name" value="TREHALASE_2"/>
    <property type="match status" value="1"/>
</dbReference>
<dbReference type="InterPro" id="IPR001661">
    <property type="entry name" value="Glyco_hydro_37"/>
</dbReference>
<dbReference type="Pfam" id="PF01204">
    <property type="entry name" value="Trehalase"/>
    <property type="match status" value="1"/>
</dbReference>
<evidence type="ECO:0000256" key="5">
    <source>
        <dbReference type="ARBA" id="ARBA00023295"/>
    </source>
</evidence>
<comment type="similarity">
    <text evidence="1 6">Belongs to the glycosyl hydrolase 37 family.</text>
</comment>
<dbReference type="GO" id="GO:0004555">
    <property type="term" value="F:alpha,alpha-trehalase activity"/>
    <property type="evidence" value="ECO:0007669"/>
    <property type="project" value="UniProtKB-EC"/>
</dbReference>
<dbReference type="SUPFAM" id="SSF48208">
    <property type="entry name" value="Six-hairpin glycosidases"/>
    <property type="match status" value="1"/>
</dbReference>
<dbReference type="Proteomes" id="UP000887540">
    <property type="component" value="Unplaced"/>
</dbReference>
<evidence type="ECO:0000256" key="8">
    <source>
        <dbReference type="SAM" id="Phobius"/>
    </source>
</evidence>
<reference evidence="10" key="1">
    <citation type="submission" date="2022-11" db="UniProtKB">
        <authorList>
            <consortium name="WormBaseParasite"/>
        </authorList>
    </citation>
    <scope>IDENTIFICATION</scope>
</reference>
<evidence type="ECO:0000256" key="3">
    <source>
        <dbReference type="ARBA" id="ARBA00019905"/>
    </source>
</evidence>
<protein>
    <recommendedName>
        <fullName evidence="3 6">Trehalase</fullName>
        <ecNumber evidence="2 6">3.2.1.28</ecNumber>
    </recommendedName>
    <alternativeName>
        <fullName evidence="6">Alpha-trehalose glucohydrolase</fullName>
    </alternativeName>
</protein>
<dbReference type="Gene3D" id="1.50.10.10">
    <property type="match status" value="1"/>
</dbReference>
<evidence type="ECO:0000256" key="6">
    <source>
        <dbReference type="RuleBase" id="RU361180"/>
    </source>
</evidence>
<accession>A0A914ECV7</accession>
<evidence type="ECO:0000256" key="7">
    <source>
        <dbReference type="SAM" id="Coils"/>
    </source>
</evidence>
<dbReference type="WBParaSite" id="ACRNAN_scaffold692.g11574.t1">
    <property type="protein sequence ID" value="ACRNAN_scaffold692.g11574.t1"/>
    <property type="gene ID" value="ACRNAN_scaffold692.g11574"/>
</dbReference>
<dbReference type="InterPro" id="IPR008928">
    <property type="entry name" value="6-hairpin_glycosidase_sf"/>
</dbReference>
<evidence type="ECO:0000256" key="1">
    <source>
        <dbReference type="ARBA" id="ARBA00005615"/>
    </source>
</evidence>
<dbReference type="PANTHER" id="PTHR23403:SF3">
    <property type="entry name" value="TREHALASE"/>
    <property type="match status" value="1"/>
</dbReference>
<feature type="coiled-coil region" evidence="7">
    <location>
        <begin position="358"/>
        <end position="385"/>
    </location>
</feature>
<evidence type="ECO:0000313" key="9">
    <source>
        <dbReference type="Proteomes" id="UP000887540"/>
    </source>
</evidence>
<keyword evidence="9" id="KW-1185">Reference proteome</keyword>